<dbReference type="Pfam" id="PF14595">
    <property type="entry name" value="Thioredoxin_9"/>
    <property type="match status" value="1"/>
</dbReference>
<comment type="caution">
    <text evidence="1">The sequence shown here is derived from an EMBL/GenBank/DDBJ whole genome shotgun (WGS) entry which is preliminary data.</text>
</comment>
<dbReference type="EMBL" id="QKXH01000015">
    <property type="protein sequence ID" value="PZX91898.1"/>
    <property type="molecule type" value="Genomic_DNA"/>
</dbReference>
<dbReference type="AlphaFoldDB" id="A0A2W7TPC7"/>
<dbReference type="Proteomes" id="UP000249177">
    <property type="component" value="Unassembled WGS sequence"/>
</dbReference>
<dbReference type="Gene3D" id="3.40.30.10">
    <property type="entry name" value="Glutaredoxin"/>
    <property type="match status" value="1"/>
</dbReference>
<evidence type="ECO:0000313" key="1">
    <source>
        <dbReference type="EMBL" id="PZX91898.1"/>
    </source>
</evidence>
<organism evidence="1 2">
    <name type="scientific">Flavobacterium aquariorum</name>
    <dbReference type="NCBI Taxonomy" id="2217670"/>
    <lineage>
        <taxon>Bacteria</taxon>
        <taxon>Pseudomonadati</taxon>
        <taxon>Bacteroidota</taxon>
        <taxon>Flavobacteriia</taxon>
        <taxon>Flavobacteriales</taxon>
        <taxon>Flavobacteriaceae</taxon>
        <taxon>Flavobacterium</taxon>
    </lineage>
</organism>
<proteinExistence type="predicted"/>
<evidence type="ECO:0000313" key="2">
    <source>
        <dbReference type="Proteomes" id="UP000249177"/>
    </source>
</evidence>
<reference evidence="1 2" key="1">
    <citation type="submission" date="2018-06" db="EMBL/GenBank/DDBJ databases">
        <title>Flavobacterium sp IMCC34762, genome.</title>
        <authorList>
            <person name="Joung Y."/>
            <person name="Cho J."/>
            <person name="Song J."/>
        </authorList>
    </citation>
    <scope>NUCLEOTIDE SEQUENCE [LARGE SCALE GENOMIC DNA]</scope>
    <source>
        <strain evidence="1 2">IMCC34762</strain>
    </source>
</reference>
<accession>A0A2W7TPC7</accession>
<protein>
    <submittedName>
        <fullName evidence="1">Thioredoxin family protein</fullName>
    </submittedName>
</protein>
<dbReference type="SUPFAM" id="SSF52833">
    <property type="entry name" value="Thioredoxin-like"/>
    <property type="match status" value="1"/>
</dbReference>
<dbReference type="OrthoDB" id="6120799at2"/>
<dbReference type="RefSeq" id="WP_111411558.1">
    <property type="nucleotide sequence ID" value="NZ_QKXH01000015.1"/>
</dbReference>
<keyword evidence="2" id="KW-1185">Reference proteome</keyword>
<gene>
    <name evidence="1" type="ORF">DOS84_18370</name>
</gene>
<sequence>MTTENNLSSITNLEYKAYFQKGINYYEYKEHMADDLAANSDVKIKEYISLNQHRMHRVEKTYVVSNKLMKEVQLLKNKTYWLVLTEHWCGDASQILPALHKIEAESEGKIVMKLVYRDQNLELMDQYLTNNGRSIPKLIQLDSNYNVTGIWGPRPEFAQNLVKVLKSDPTTADTYANQLHLWYAKDRQKSLEIEISELLAQSALLQIGALS</sequence>
<dbReference type="InterPro" id="IPR036249">
    <property type="entry name" value="Thioredoxin-like_sf"/>
</dbReference>
<name>A0A2W7TPC7_9FLAO</name>